<evidence type="ECO:0000313" key="4">
    <source>
        <dbReference type="Proteomes" id="UP000289455"/>
    </source>
</evidence>
<evidence type="ECO:0000313" key="3">
    <source>
        <dbReference type="EMBL" id="RXK52599.1"/>
    </source>
</evidence>
<dbReference type="EMBL" id="SDHY01000001">
    <property type="protein sequence ID" value="RXK52599.1"/>
    <property type="molecule type" value="Genomic_DNA"/>
</dbReference>
<dbReference type="Proteomes" id="UP000289455">
    <property type="component" value="Unassembled WGS sequence"/>
</dbReference>
<protein>
    <recommendedName>
        <fullName evidence="2">Outer membrane protein beta-barrel domain-containing protein</fullName>
    </recommendedName>
</protein>
<proteinExistence type="predicted"/>
<evidence type="ECO:0000259" key="2">
    <source>
        <dbReference type="Pfam" id="PF13505"/>
    </source>
</evidence>
<name>A0A4Q1C364_9BACT</name>
<keyword evidence="1" id="KW-0732">Signal</keyword>
<reference evidence="3 4" key="1">
    <citation type="submission" date="2019-01" db="EMBL/GenBank/DDBJ databases">
        <title>Cytophagaceae bacterium strain CAR-16.</title>
        <authorList>
            <person name="Chen W.-M."/>
        </authorList>
    </citation>
    <scope>NUCLEOTIDE SEQUENCE [LARGE SCALE GENOMIC DNA]</scope>
    <source>
        <strain evidence="3 4">CAR-16</strain>
    </source>
</reference>
<dbReference type="OrthoDB" id="654178at2"/>
<dbReference type="Gene3D" id="2.40.160.20">
    <property type="match status" value="1"/>
</dbReference>
<dbReference type="Pfam" id="PF13505">
    <property type="entry name" value="OMP_b-brl"/>
    <property type="match status" value="1"/>
</dbReference>
<comment type="caution">
    <text evidence="3">The sequence shown here is derived from an EMBL/GenBank/DDBJ whole genome shotgun (WGS) entry which is preliminary data.</text>
</comment>
<evidence type="ECO:0000256" key="1">
    <source>
        <dbReference type="ARBA" id="ARBA00022729"/>
    </source>
</evidence>
<dbReference type="InterPro" id="IPR027385">
    <property type="entry name" value="Beta-barrel_OMP"/>
</dbReference>
<keyword evidence="4" id="KW-1185">Reference proteome</keyword>
<organism evidence="3 4">
    <name type="scientific">Aquirufa rosea</name>
    <dbReference type="NCBI Taxonomy" id="2509241"/>
    <lineage>
        <taxon>Bacteria</taxon>
        <taxon>Pseudomonadati</taxon>
        <taxon>Bacteroidota</taxon>
        <taxon>Cytophagia</taxon>
        <taxon>Cytophagales</taxon>
        <taxon>Flectobacillaceae</taxon>
        <taxon>Aquirufa</taxon>
    </lineage>
</organism>
<gene>
    <name evidence="3" type="ORF">ESB04_02815</name>
</gene>
<feature type="domain" description="Outer membrane protein beta-barrel" evidence="2">
    <location>
        <begin position="25"/>
        <end position="185"/>
    </location>
</feature>
<accession>A0A4Q1C364</accession>
<sequence>MLCLSLPTTKKLSTRISTKIFYLIISMSITWISMAQDTNQLYKHAIGYKYTTLCQGVIFRTKIDQSALLEAFAGPIENDPNKRTTVLGVRYIYTFLQVKDYPMNPYIFGGFGYAASEIKHIGCKMKDPSDIFNLYGYSAGIGLELKMTDRISLNAEAARMTLFNTVKKAPNLDGISLNFGINYSFGGMD</sequence>
<dbReference type="SUPFAM" id="SSF56925">
    <property type="entry name" value="OMPA-like"/>
    <property type="match status" value="1"/>
</dbReference>
<dbReference type="AlphaFoldDB" id="A0A4Q1C364"/>
<dbReference type="InterPro" id="IPR011250">
    <property type="entry name" value="OMP/PagP_B-barrel"/>
</dbReference>